<evidence type="ECO:0000256" key="1">
    <source>
        <dbReference type="SAM" id="MobiDB-lite"/>
    </source>
</evidence>
<feature type="region of interest" description="Disordered" evidence="1">
    <location>
        <begin position="1"/>
        <end position="20"/>
    </location>
</feature>
<dbReference type="Ensembl" id="ENSPKIT00000031280.1">
    <property type="protein sequence ID" value="ENSPKIP00000007232.1"/>
    <property type="gene ID" value="ENSPKIG00000023206.1"/>
</dbReference>
<dbReference type="SUPFAM" id="SSF52058">
    <property type="entry name" value="L domain-like"/>
    <property type="match status" value="1"/>
</dbReference>
<dbReference type="Proteomes" id="UP000261540">
    <property type="component" value="Unplaced"/>
</dbReference>
<dbReference type="PROSITE" id="PS51450">
    <property type="entry name" value="LRR"/>
    <property type="match status" value="1"/>
</dbReference>
<dbReference type="AlphaFoldDB" id="A0A3B3QKG7"/>
<evidence type="ECO:0000313" key="2">
    <source>
        <dbReference type="Ensembl" id="ENSPKIP00000007232.1"/>
    </source>
</evidence>
<dbReference type="GeneTree" id="ENSGT00940000153289"/>
<dbReference type="PANTHER" id="PTHR46282">
    <property type="entry name" value="LEUCINE-RICH MELANOCYTE DIFFERENTIATION-ASSOCIATED PROTEIN"/>
    <property type="match status" value="1"/>
</dbReference>
<dbReference type="PANTHER" id="PTHR46282:SF1">
    <property type="entry name" value="LEUCINE-RICH REPEAT-CONTAINING PROTEIN 72-LIKE"/>
    <property type="match status" value="1"/>
</dbReference>
<keyword evidence="3" id="KW-1185">Reference proteome</keyword>
<dbReference type="Gene3D" id="3.80.10.10">
    <property type="entry name" value="Ribonuclease Inhibitor"/>
    <property type="match status" value="1"/>
</dbReference>
<organism evidence="2 3">
    <name type="scientific">Paramormyrops kingsleyae</name>
    <dbReference type="NCBI Taxonomy" id="1676925"/>
    <lineage>
        <taxon>Eukaryota</taxon>
        <taxon>Metazoa</taxon>
        <taxon>Chordata</taxon>
        <taxon>Craniata</taxon>
        <taxon>Vertebrata</taxon>
        <taxon>Euteleostomi</taxon>
        <taxon>Actinopterygii</taxon>
        <taxon>Neopterygii</taxon>
        <taxon>Teleostei</taxon>
        <taxon>Osteoglossocephala</taxon>
        <taxon>Osteoglossomorpha</taxon>
        <taxon>Osteoglossiformes</taxon>
        <taxon>Mormyridae</taxon>
        <taxon>Paramormyrops</taxon>
    </lineage>
</organism>
<proteinExistence type="predicted"/>
<accession>A0A3B3QKG7</accession>
<dbReference type="InterPro" id="IPR043313">
    <property type="entry name" value="LRMDA"/>
</dbReference>
<feature type="compositionally biased region" description="Low complexity" evidence="1">
    <location>
        <begin position="9"/>
        <end position="20"/>
    </location>
</feature>
<protein>
    <recommendedName>
        <fullName evidence="4">U2A'/phosphoprotein 32 family A C-terminal domain-containing protein</fullName>
    </recommendedName>
</protein>
<dbReference type="InterPro" id="IPR032675">
    <property type="entry name" value="LRR_dom_sf"/>
</dbReference>
<dbReference type="STRING" id="1676925.ENSPKIP00000007232"/>
<sequence length="198" mass="22709">WLCGGPVAGPDDTTNTGTPGPTELVLGLRRLSFAYQDLIEIPYDVILEQRDTLEVLDLSYNLLEDPALLGELEKLATLILDCNNYNSHVKFPYLPSITTMCINKNRISNLPIFVEEVRRKFPNIRILSMMNNEAAPSYFNGGSLTQYIDYRQYVISQIPTLEVLDDTEVQRAERLQAKKTYRRHGVRGASMRRKEFRH</sequence>
<evidence type="ECO:0008006" key="4">
    <source>
        <dbReference type="Google" id="ProtNLM"/>
    </source>
</evidence>
<reference evidence="2" key="2">
    <citation type="submission" date="2025-09" db="UniProtKB">
        <authorList>
            <consortium name="Ensembl"/>
        </authorList>
    </citation>
    <scope>IDENTIFICATION</scope>
</reference>
<evidence type="ECO:0000313" key="3">
    <source>
        <dbReference type="Proteomes" id="UP000261540"/>
    </source>
</evidence>
<dbReference type="InterPro" id="IPR001611">
    <property type="entry name" value="Leu-rich_rpt"/>
</dbReference>
<name>A0A3B3QKG7_9TELE</name>
<reference evidence="2" key="1">
    <citation type="submission" date="2025-08" db="UniProtKB">
        <authorList>
            <consortium name="Ensembl"/>
        </authorList>
    </citation>
    <scope>IDENTIFICATION</scope>
</reference>